<dbReference type="EMBL" id="SSTE01003816">
    <property type="protein sequence ID" value="KAA0062902.1"/>
    <property type="molecule type" value="Genomic_DNA"/>
</dbReference>
<name>A0A5A7V3T5_CUCMM</name>
<comment type="caution">
    <text evidence="1">The sequence shown here is derived from an EMBL/GenBank/DDBJ whole genome shotgun (WGS) entry which is preliminary data.</text>
</comment>
<reference evidence="1 2" key="1">
    <citation type="submission" date="2019-08" db="EMBL/GenBank/DDBJ databases">
        <title>Draft genome sequences of two oriental melons (Cucumis melo L. var makuwa).</title>
        <authorList>
            <person name="Kwon S.-Y."/>
        </authorList>
    </citation>
    <scope>NUCLEOTIDE SEQUENCE [LARGE SCALE GENOMIC DNA]</scope>
    <source>
        <strain evidence="2">cv. SW 3</strain>
        <tissue evidence="1">Leaf</tissue>
    </source>
</reference>
<dbReference type="Proteomes" id="UP000321393">
    <property type="component" value="Unassembled WGS sequence"/>
</dbReference>
<accession>A0A5A7V3T5</accession>
<sequence>MQNCLDALDGTYMKAFETFDLKYKHLKHGAGKVLVGCGEASEKEGIQVPSQFSNKVMMYVEELQVNERKKIEVESVVTRNKAVEHQEVDHLRYDFRYLVASSRGQPFRGVIMEGEKVLFTTKEIDDLYDLPNDPDVYPGQRLIADPRERDSKKIIKLIAWLVANWMRMPTG</sequence>
<dbReference type="AlphaFoldDB" id="A0A5A7V3T5"/>
<gene>
    <name evidence="1" type="ORF">E6C27_scaffold683G00100</name>
</gene>
<evidence type="ECO:0000313" key="2">
    <source>
        <dbReference type="Proteomes" id="UP000321393"/>
    </source>
</evidence>
<organism evidence="1 2">
    <name type="scientific">Cucumis melo var. makuwa</name>
    <name type="common">Oriental melon</name>
    <dbReference type="NCBI Taxonomy" id="1194695"/>
    <lineage>
        <taxon>Eukaryota</taxon>
        <taxon>Viridiplantae</taxon>
        <taxon>Streptophyta</taxon>
        <taxon>Embryophyta</taxon>
        <taxon>Tracheophyta</taxon>
        <taxon>Spermatophyta</taxon>
        <taxon>Magnoliopsida</taxon>
        <taxon>eudicotyledons</taxon>
        <taxon>Gunneridae</taxon>
        <taxon>Pentapetalae</taxon>
        <taxon>rosids</taxon>
        <taxon>fabids</taxon>
        <taxon>Cucurbitales</taxon>
        <taxon>Cucurbitaceae</taxon>
        <taxon>Benincaseae</taxon>
        <taxon>Cucumis</taxon>
    </lineage>
</organism>
<protein>
    <submittedName>
        <fullName evidence="1">Stress response protein NST1-like</fullName>
    </submittedName>
</protein>
<proteinExistence type="predicted"/>
<evidence type="ECO:0000313" key="1">
    <source>
        <dbReference type="EMBL" id="KAA0062902.1"/>
    </source>
</evidence>